<dbReference type="InterPro" id="IPR013785">
    <property type="entry name" value="Aldolase_TIM"/>
</dbReference>
<keyword evidence="3" id="KW-0012">Acyltransferase</keyword>
<protein>
    <submittedName>
        <fullName evidence="3">2-isopropylmalate synthase</fullName>
        <ecNumber evidence="3">2.3.3.13</ecNumber>
    </submittedName>
</protein>
<keyword evidence="1 3" id="KW-0808">Transferase</keyword>
<dbReference type="SUPFAM" id="SSF51569">
    <property type="entry name" value="Aldolase"/>
    <property type="match status" value="1"/>
</dbReference>
<gene>
    <name evidence="3" type="primary">leuA_55</name>
    <name evidence="3" type="ORF">SDC9_138516</name>
</gene>
<dbReference type="AlphaFoldDB" id="A0A645DQG6"/>
<proteinExistence type="predicted"/>
<dbReference type="PANTHER" id="PTHR42880">
    <property type="entry name" value="HOMOCITRATE SYNTHASE"/>
    <property type="match status" value="1"/>
</dbReference>
<sequence>MTFLGIGERAGNSEMEKILLFLADRIEGFDKYNLEPVTRFAEFMEKELGLRVPRNKAVVGKNIFAHESGIHAAGVLKNPFNYEPYPPELVGGTRLLLIGDSSGLEVIRYKVQETLNNLLDVETIVEKDDKRLLKIQREIQKLYDKEERVSCISDEELLAYVEKYFLYQPICDPAHTGRGKLKSKGKIQEPVEEKE</sequence>
<comment type="caution">
    <text evidence="3">The sequence shown here is derived from an EMBL/GenBank/DDBJ whole genome shotgun (WGS) entry which is preliminary data.</text>
</comment>
<name>A0A645DQG6_9ZZZZ</name>
<dbReference type="GO" id="GO:0003852">
    <property type="term" value="F:2-isopropylmalate synthase activity"/>
    <property type="evidence" value="ECO:0007669"/>
    <property type="project" value="UniProtKB-EC"/>
</dbReference>
<dbReference type="PANTHER" id="PTHR42880:SF1">
    <property type="entry name" value="ISOPROPYLMALATE_HOMOCITRATE_CITRAMALATE SYNTHASE FAMILY PROTEIN"/>
    <property type="match status" value="1"/>
</dbReference>
<feature type="domain" description="2-isopropylmalate synthase/homocitrate synthase post-catalytic" evidence="2">
    <location>
        <begin position="58"/>
        <end position="116"/>
    </location>
</feature>
<accession>A0A645DQG6</accession>
<evidence type="ECO:0000313" key="3">
    <source>
        <dbReference type="EMBL" id="MPM91388.1"/>
    </source>
</evidence>
<dbReference type="Gene3D" id="3.20.20.70">
    <property type="entry name" value="Aldolase class I"/>
    <property type="match status" value="1"/>
</dbReference>
<evidence type="ECO:0000256" key="1">
    <source>
        <dbReference type="ARBA" id="ARBA00022679"/>
    </source>
</evidence>
<reference evidence="3" key="1">
    <citation type="submission" date="2019-08" db="EMBL/GenBank/DDBJ databases">
        <authorList>
            <person name="Kucharzyk K."/>
            <person name="Murdoch R.W."/>
            <person name="Higgins S."/>
            <person name="Loffler F."/>
        </authorList>
    </citation>
    <scope>NUCLEOTIDE SEQUENCE</scope>
</reference>
<dbReference type="EMBL" id="VSSQ01038449">
    <property type="protein sequence ID" value="MPM91388.1"/>
    <property type="molecule type" value="Genomic_DNA"/>
</dbReference>
<dbReference type="EC" id="2.3.3.13" evidence="3"/>
<dbReference type="Pfam" id="PF22617">
    <property type="entry name" value="HCS_D2"/>
    <property type="match status" value="1"/>
</dbReference>
<organism evidence="3">
    <name type="scientific">bioreactor metagenome</name>
    <dbReference type="NCBI Taxonomy" id="1076179"/>
    <lineage>
        <taxon>unclassified sequences</taxon>
        <taxon>metagenomes</taxon>
        <taxon>ecological metagenomes</taxon>
    </lineage>
</organism>
<evidence type="ECO:0000259" key="2">
    <source>
        <dbReference type="Pfam" id="PF22617"/>
    </source>
</evidence>
<dbReference type="InterPro" id="IPR054691">
    <property type="entry name" value="LeuA/HCS_post-cat"/>
</dbReference>